<accession>A0A2Z3JBQ3</accession>
<dbReference type="InterPro" id="IPR003718">
    <property type="entry name" value="OsmC/Ohr_fam"/>
</dbReference>
<dbReference type="OrthoDB" id="9807532at2"/>
<dbReference type="RefSeq" id="WP_109825759.1">
    <property type="nucleotide sequence ID" value="NZ_CP029494.1"/>
</dbReference>
<dbReference type="PANTHER" id="PTHR42830:SF1">
    <property type="entry name" value="OSMOTICALLY INDUCIBLE FAMILY PROTEIN"/>
    <property type="match status" value="1"/>
</dbReference>
<dbReference type="SUPFAM" id="SSF82784">
    <property type="entry name" value="OsmC-like"/>
    <property type="match status" value="1"/>
</dbReference>
<evidence type="ECO:0000313" key="1">
    <source>
        <dbReference type="EMBL" id="AWN22573.1"/>
    </source>
</evidence>
<keyword evidence="2" id="KW-1185">Reference proteome</keyword>
<dbReference type="Gene3D" id="3.30.300.20">
    <property type="match status" value="1"/>
</dbReference>
<dbReference type="PANTHER" id="PTHR42830">
    <property type="entry name" value="OSMOTICALLY INDUCIBLE FAMILY PROTEIN"/>
    <property type="match status" value="1"/>
</dbReference>
<name>A0A2Z3JBQ3_9DEIO</name>
<proteinExistence type="predicted"/>
<dbReference type="Pfam" id="PF02566">
    <property type="entry name" value="OsmC"/>
    <property type="match status" value="1"/>
</dbReference>
<dbReference type="InterPro" id="IPR036102">
    <property type="entry name" value="OsmC/Ohrsf"/>
</dbReference>
<dbReference type="InterPro" id="IPR052707">
    <property type="entry name" value="OsmC_Ohr_Peroxiredoxin"/>
</dbReference>
<sequence length="146" mass="15481">MANIERKANARWSGDLRSGKGTLSTGSGALQEQAYSFQTRFENSPGTNPEELLAAAHSGCFTMQLSALLAAAGHPARLLATDATCVMEPNGGGFKITKMVLKVRGSVDGLDQAGFEEQVNKAAEMCPLSQVMKGNVQIEHEAVLEN</sequence>
<gene>
    <name evidence="1" type="ORF">DKM44_04455</name>
</gene>
<dbReference type="Proteomes" id="UP000245368">
    <property type="component" value="Chromosome"/>
</dbReference>
<organism evidence="1 2">
    <name type="scientific">Deinococcus irradiatisoli</name>
    <dbReference type="NCBI Taxonomy" id="2202254"/>
    <lineage>
        <taxon>Bacteria</taxon>
        <taxon>Thermotogati</taxon>
        <taxon>Deinococcota</taxon>
        <taxon>Deinococci</taxon>
        <taxon>Deinococcales</taxon>
        <taxon>Deinococcaceae</taxon>
        <taxon>Deinococcus</taxon>
    </lineage>
</organism>
<dbReference type="GO" id="GO:0004601">
    <property type="term" value="F:peroxidase activity"/>
    <property type="evidence" value="ECO:0007669"/>
    <property type="project" value="InterPro"/>
</dbReference>
<dbReference type="AlphaFoldDB" id="A0A2Z3JBQ3"/>
<evidence type="ECO:0000313" key="2">
    <source>
        <dbReference type="Proteomes" id="UP000245368"/>
    </source>
</evidence>
<dbReference type="GO" id="GO:0006979">
    <property type="term" value="P:response to oxidative stress"/>
    <property type="evidence" value="ECO:0007669"/>
    <property type="project" value="InterPro"/>
</dbReference>
<protein>
    <submittedName>
        <fullName evidence="1">OsmC family peroxiredoxin</fullName>
    </submittedName>
</protein>
<dbReference type="InterPro" id="IPR019904">
    <property type="entry name" value="Peroxiredoxin_OsmC"/>
</dbReference>
<dbReference type="EMBL" id="CP029494">
    <property type="protein sequence ID" value="AWN22573.1"/>
    <property type="molecule type" value="Genomic_DNA"/>
</dbReference>
<dbReference type="InterPro" id="IPR015946">
    <property type="entry name" value="KH_dom-like_a/b"/>
</dbReference>
<dbReference type="KEGG" id="dez:DKM44_04455"/>
<dbReference type="NCBIfam" id="TIGR03562">
    <property type="entry name" value="osmo_induc_OsmC"/>
    <property type="match status" value="1"/>
</dbReference>
<reference evidence="1 2" key="1">
    <citation type="submission" date="2018-05" db="EMBL/GenBank/DDBJ databases">
        <title>Complete Genome Sequence of Deinococcus sp. strain 17bor-2.</title>
        <authorList>
            <person name="Srinivasan S."/>
        </authorList>
    </citation>
    <scope>NUCLEOTIDE SEQUENCE [LARGE SCALE GENOMIC DNA]</scope>
    <source>
        <strain evidence="1 2">17bor-2</strain>
    </source>
</reference>